<dbReference type="Pfam" id="PF01106">
    <property type="entry name" value="NifU"/>
    <property type="match status" value="1"/>
</dbReference>
<evidence type="ECO:0000313" key="4">
    <source>
        <dbReference type="Proteomes" id="UP001165136"/>
    </source>
</evidence>
<feature type="domain" description="NIF system FeS cluster assembly NifU C-terminal" evidence="2">
    <location>
        <begin position="93"/>
        <end position="155"/>
    </location>
</feature>
<dbReference type="GO" id="GO:0016226">
    <property type="term" value="P:iron-sulfur cluster assembly"/>
    <property type="evidence" value="ECO:0007669"/>
    <property type="project" value="InterPro"/>
</dbReference>
<dbReference type="GO" id="GO:0051536">
    <property type="term" value="F:iron-sulfur cluster binding"/>
    <property type="evidence" value="ECO:0007669"/>
    <property type="project" value="InterPro"/>
</dbReference>
<protein>
    <recommendedName>
        <fullName evidence="2">NIF system FeS cluster assembly NifU C-terminal domain-containing protein</fullName>
    </recommendedName>
</protein>
<dbReference type="SUPFAM" id="SSF117916">
    <property type="entry name" value="Fe-S cluster assembly (FSCA) domain-like"/>
    <property type="match status" value="1"/>
</dbReference>
<name>A0A9W6R875_9PSEU</name>
<organism evidence="3 4">
    <name type="scientific">Amycolatopsis taiwanensis</name>
    <dbReference type="NCBI Taxonomy" id="342230"/>
    <lineage>
        <taxon>Bacteria</taxon>
        <taxon>Bacillati</taxon>
        <taxon>Actinomycetota</taxon>
        <taxon>Actinomycetes</taxon>
        <taxon>Pseudonocardiales</taxon>
        <taxon>Pseudonocardiaceae</taxon>
        <taxon>Amycolatopsis</taxon>
    </lineage>
</organism>
<comment type="caution">
    <text evidence="3">The sequence shown here is derived from an EMBL/GenBank/DDBJ whole genome shotgun (WGS) entry which is preliminary data.</text>
</comment>
<accession>A0A9W6R875</accession>
<keyword evidence="4" id="KW-1185">Reference proteome</keyword>
<evidence type="ECO:0000259" key="2">
    <source>
        <dbReference type="Pfam" id="PF01106"/>
    </source>
</evidence>
<dbReference type="AlphaFoldDB" id="A0A9W6R875"/>
<proteinExistence type="predicted"/>
<evidence type="ECO:0000256" key="1">
    <source>
        <dbReference type="ARBA" id="ARBA00049958"/>
    </source>
</evidence>
<gene>
    <name evidence="3" type="ORF">Atai01_66840</name>
</gene>
<dbReference type="RefSeq" id="WP_027944445.1">
    <property type="nucleotide sequence ID" value="NZ_BSTI01000020.1"/>
</dbReference>
<dbReference type="Gene3D" id="3.30.300.130">
    <property type="entry name" value="Fe-S cluster assembly (FSCA)"/>
    <property type="match status" value="1"/>
</dbReference>
<dbReference type="InterPro" id="IPR001075">
    <property type="entry name" value="NIF_FeS_clus_asmbl_NifU_C"/>
</dbReference>
<dbReference type="GO" id="GO:0005506">
    <property type="term" value="F:iron ion binding"/>
    <property type="evidence" value="ECO:0007669"/>
    <property type="project" value="InterPro"/>
</dbReference>
<dbReference type="EMBL" id="BSTI01000020">
    <property type="protein sequence ID" value="GLY70065.1"/>
    <property type="molecule type" value="Genomic_DNA"/>
</dbReference>
<dbReference type="InterPro" id="IPR034904">
    <property type="entry name" value="FSCA_dom_sf"/>
</dbReference>
<sequence length="180" mass="18626">MPERPRLADDAVAARLTRLDELLGQVEATPGPAGEVALAAVSELTRVYGEALARASGYAAETPAVLDAFVRDELLGHLLVLHDIHPEPARRRVARAVDGLRPVLAERGGTVELTGIDDEVATVTLSVGGCGSTVDSVRNAVREAVLAAAPELSEVAIVAPAGSRATFVPLEAVLPGRTAT</sequence>
<evidence type="ECO:0000313" key="3">
    <source>
        <dbReference type="EMBL" id="GLY70065.1"/>
    </source>
</evidence>
<comment type="function">
    <text evidence="1">May be involved in the formation or repair of [Fe-S] clusters present in iron-sulfur proteins.</text>
</comment>
<dbReference type="Proteomes" id="UP001165136">
    <property type="component" value="Unassembled WGS sequence"/>
</dbReference>
<reference evidence="3" key="1">
    <citation type="submission" date="2023-03" db="EMBL/GenBank/DDBJ databases">
        <title>Amycolatopsis taiwanensis NBRC 103393.</title>
        <authorList>
            <person name="Ichikawa N."/>
            <person name="Sato H."/>
            <person name="Tonouchi N."/>
        </authorList>
    </citation>
    <scope>NUCLEOTIDE SEQUENCE</scope>
    <source>
        <strain evidence="3">NBRC 103393</strain>
    </source>
</reference>